<protein>
    <submittedName>
        <fullName evidence="1">Uncharacterized protein</fullName>
    </submittedName>
</protein>
<name>A0A5R9BU86_9LACO</name>
<dbReference type="EMBL" id="VBTH01000017">
    <property type="protein sequence ID" value="TLQ03630.1"/>
    <property type="molecule type" value="Genomic_DNA"/>
</dbReference>
<dbReference type="AlphaFoldDB" id="A0A5R9BU86"/>
<evidence type="ECO:0000313" key="2">
    <source>
        <dbReference type="Proteomes" id="UP000305541"/>
    </source>
</evidence>
<sequence length="73" mass="8790">MDKIKKQLLKKLPPRKYMVWISSPDNASFYQEDYFEVTNESYDEIERIAKEFAFDHIEWGIDEVKDGKQEKSI</sequence>
<proteinExistence type="predicted"/>
<dbReference type="Proteomes" id="UP000305541">
    <property type="component" value="Unassembled WGS sequence"/>
</dbReference>
<evidence type="ECO:0000313" key="1">
    <source>
        <dbReference type="EMBL" id="TLQ03630.1"/>
    </source>
</evidence>
<comment type="caution">
    <text evidence="1">The sequence shown here is derived from an EMBL/GenBank/DDBJ whole genome shotgun (WGS) entry which is preliminary data.</text>
</comment>
<organism evidence="1 2">
    <name type="scientific">Pediococcus stilesii</name>
    <dbReference type="NCBI Taxonomy" id="331679"/>
    <lineage>
        <taxon>Bacteria</taxon>
        <taxon>Bacillati</taxon>
        <taxon>Bacillota</taxon>
        <taxon>Bacilli</taxon>
        <taxon>Lactobacillales</taxon>
        <taxon>Lactobacillaceae</taxon>
        <taxon>Pediococcus</taxon>
    </lineage>
</organism>
<gene>
    <name evidence="1" type="ORF">FEZ51_08475</name>
</gene>
<reference evidence="1 2" key="1">
    <citation type="submission" date="2019-05" db="EMBL/GenBank/DDBJ databases">
        <title>The metagenome of a microbial culture collection derived from dairy environment covers the genomic content of the human microbiome.</title>
        <authorList>
            <person name="Roder T."/>
            <person name="Wuthrich D."/>
            <person name="Sattari Z."/>
            <person name="Von Ah U."/>
            <person name="Bar C."/>
            <person name="Ronchi F."/>
            <person name="Macpherson A.J."/>
            <person name="Ganal-Vonarburg S.C."/>
            <person name="Bruggmann R."/>
            <person name="Vergeres G."/>
        </authorList>
    </citation>
    <scope>NUCLEOTIDE SEQUENCE [LARGE SCALE GENOMIC DNA]</scope>
    <source>
        <strain evidence="1 2">FAM 18815</strain>
    </source>
</reference>
<accession>A0A5R9BU86</accession>
<dbReference type="OrthoDB" id="9922192at2"/>
<dbReference type="RefSeq" id="WP_138474736.1">
    <property type="nucleotide sequence ID" value="NZ_VBTH01000017.1"/>
</dbReference>